<dbReference type="EMBL" id="CP127225">
    <property type="protein sequence ID" value="WIX07518.1"/>
    <property type="molecule type" value="Genomic_DNA"/>
</dbReference>
<protein>
    <recommendedName>
        <fullName evidence="4">Transposase</fullName>
    </recommendedName>
</protein>
<name>A0AAJ6KNV1_9XANT</name>
<evidence type="ECO:0008006" key="4">
    <source>
        <dbReference type="Google" id="ProtNLM"/>
    </source>
</evidence>
<reference evidence="2 3" key="1">
    <citation type="submission" date="2023-05" db="EMBL/GenBank/DDBJ databases">
        <title>Complete Genome Resource of Xanthomonas oryzae pv. leersiae Strain YNJC Isolated From Plateau Japonica Rice in Southwest China.</title>
        <authorList>
            <person name="Aa X."/>
            <person name="Mei L."/>
            <person name="Liu P."/>
            <person name="Yang Y."/>
            <person name="Tang C."/>
            <person name="Zhang F."/>
            <person name="Dong C."/>
            <person name="Wang B."/>
            <person name="Chen X."/>
            <person name="Dai L."/>
        </authorList>
    </citation>
    <scope>NUCLEOTIDE SEQUENCE [LARGE SCALE GENOMIC DNA]</scope>
    <source>
        <strain evidence="2 3">YNJC</strain>
    </source>
</reference>
<evidence type="ECO:0000313" key="2">
    <source>
        <dbReference type="EMBL" id="WIX07518.1"/>
    </source>
</evidence>
<organism evidence="2 3">
    <name type="scientific">Xanthomonas oryzae pv. leersiae</name>
    <dbReference type="NCBI Taxonomy" id="3112258"/>
    <lineage>
        <taxon>Bacteria</taxon>
        <taxon>Pseudomonadati</taxon>
        <taxon>Pseudomonadota</taxon>
        <taxon>Gammaproteobacteria</taxon>
        <taxon>Lysobacterales</taxon>
        <taxon>Lysobacteraceae</taxon>
        <taxon>Xanthomonas</taxon>
    </lineage>
</organism>
<feature type="region of interest" description="Disordered" evidence="1">
    <location>
        <begin position="32"/>
        <end position="58"/>
    </location>
</feature>
<sequence length="122" mass="13818">MVVTQVLARRRERQTYRQIGDTLGLGQSTVARIVGRTSPNRQSALEPPRPANRYEHPTPEDMLYLDIKTLERFKHPGYRVTDRTESSDGAGWEYVHVAVDDNSGATFSCILLHPVPSAPRMR</sequence>
<proteinExistence type="predicted"/>
<evidence type="ECO:0000313" key="3">
    <source>
        <dbReference type="Proteomes" id="UP001228059"/>
    </source>
</evidence>
<evidence type="ECO:0000256" key="1">
    <source>
        <dbReference type="SAM" id="MobiDB-lite"/>
    </source>
</evidence>
<gene>
    <name evidence="2" type="ORF">QN060_05445</name>
</gene>
<accession>A0AAJ6KNV1</accession>
<dbReference type="AlphaFoldDB" id="A0AAJ6KNV1"/>
<dbReference type="Proteomes" id="UP001228059">
    <property type="component" value="Chromosome"/>
</dbReference>
<dbReference type="RefSeq" id="WP_131083743.1">
    <property type="nucleotide sequence ID" value="NZ_CP127225.1"/>
</dbReference>